<evidence type="ECO:0000313" key="3">
    <source>
        <dbReference type="Proteomes" id="UP000268094"/>
    </source>
</evidence>
<name>A0A3A8J9X2_9BACT</name>
<gene>
    <name evidence="2" type="ORF">D7V88_05555</name>
</gene>
<feature type="transmembrane region" description="Helical" evidence="1">
    <location>
        <begin position="63"/>
        <end position="89"/>
    </location>
</feature>
<protein>
    <submittedName>
        <fullName evidence="2">Uncharacterized protein</fullName>
    </submittedName>
</protein>
<feature type="transmembrane region" description="Helical" evidence="1">
    <location>
        <begin position="101"/>
        <end position="127"/>
    </location>
</feature>
<reference evidence="3" key="1">
    <citation type="submission" date="2018-09" db="EMBL/GenBank/DDBJ databases">
        <authorList>
            <person name="Livingstone P.G."/>
            <person name="Whitworth D.E."/>
        </authorList>
    </citation>
    <scope>NUCLEOTIDE SEQUENCE [LARGE SCALE GENOMIC DNA]</scope>
    <source>
        <strain evidence="3">CA054A</strain>
    </source>
</reference>
<keyword evidence="1" id="KW-0472">Membrane</keyword>
<organism evidence="2 3">
    <name type="scientific">Corallococcus terminator</name>
    <dbReference type="NCBI Taxonomy" id="2316733"/>
    <lineage>
        <taxon>Bacteria</taxon>
        <taxon>Pseudomonadati</taxon>
        <taxon>Myxococcota</taxon>
        <taxon>Myxococcia</taxon>
        <taxon>Myxococcales</taxon>
        <taxon>Cystobacterineae</taxon>
        <taxon>Myxococcaceae</taxon>
        <taxon>Corallococcus</taxon>
    </lineage>
</organism>
<dbReference type="Proteomes" id="UP000268094">
    <property type="component" value="Unassembled WGS sequence"/>
</dbReference>
<evidence type="ECO:0000256" key="1">
    <source>
        <dbReference type="SAM" id="Phobius"/>
    </source>
</evidence>
<dbReference type="AlphaFoldDB" id="A0A3A8J9X2"/>
<keyword evidence="3" id="KW-1185">Reference proteome</keyword>
<keyword evidence="1" id="KW-0812">Transmembrane</keyword>
<feature type="transmembrane region" description="Helical" evidence="1">
    <location>
        <begin position="25"/>
        <end position="51"/>
    </location>
</feature>
<dbReference type="OrthoDB" id="5382279at2"/>
<keyword evidence="1" id="KW-1133">Transmembrane helix</keyword>
<evidence type="ECO:0000313" key="2">
    <source>
        <dbReference type="EMBL" id="RKG92627.1"/>
    </source>
</evidence>
<accession>A0A3A8J9X2</accession>
<dbReference type="EMBL" id="RAVZ01000022">
    <property type="protein sequence ID" value="RKG92627.1"/>
    <property type="molecule type" value="Genomic_DNA"/>
</dbReference>
<sequence>MSGPGPQLAPGDPRQRVFLMVRFPAFFQLIVGVLHVTFSLLAAVLAALKVASPFSEPGQPPAVLEFTLGFTLAIVVGVVCGALAIWGAWSAMNLKGYGLAMVGAICAMYALTPGCFVGVPVAAWMLFTLRRDGVREAFEP</sequence>
<proteinExistence type="predicted"/>
<comment type="caution">
    <text evidence="2">The sequence shown here is derived from an EMBL/GenBank/DDBJ whole genome shotgun (WGS) entry which is preliminary data.</text>
</comment>